<dbReference type="EMBL" id="JAACLJ010000002">
    <property type="protein sequence ID" value="KAF4592592.1"/>
    <property type="molecule type" value="Genomic_DNA"/>
</dbReference>
<dbReference type="InterPro" id="IPR003613">
    <property type="entry name" value="Ubox_domain"/>
</dbReference>
<proteinExistence type="predicted"/>
<dbReference type="AlphaFoldDB" id="A0A8H4QBB9"/>
<dbReference type="SMART" id="SM00028">
    <property type="entry name" value="TPR"/>
    <property type="match status" value="3"/>
</dbReference>
<dbReference type="SMART" id="SM00504">
    <property type="entry name" value="Ubox"/>
    <property type="match status" value="1"/>
</dbReference>
<sequence>MSRSTQLKEDGNRRYQAGDFVGADSFYSKAILADPKSPLLFTNRAMARVKLGLWESVIDDCNACLALAPSSFKAYYYLAEAQSALGDHDAALDSARRALDLCAASGDRSLAAVTAVVLRCKRERWEQRERSRHRNAGDLELELVELLRRQTDELLTSEPDDVQQASIREDGQQKVELLRDVFERARSRSEQKRQMPEWAVDDISFNVMVDPVITKTGKSYERASIVEHLRRHPSDPLTREPLMVSELRPNLALRQACDEFLENNGWAVDWFPHITASFQSAKRLLRASSGLKVVDICSLTMMV</sequence>
<name>A0A8H4QBB9_9HYPO</name>
<comment type="caution">
    <text evidence="7">The sequence shown here is derived from an EMBL/GenBank/DDBJ whole genome shotgun (WGS) entry which is preliminary data.</text>
</comment>
<keyword evidence="5" id="KW-0413">Isomerase</keyword>
<dbReference type="OrthoDB" id="629492at2759"/>
<dbReference type="Gene3D" id="1.25.40.10">
    <property type="entry name" value="Tetratricopeptide repeat domain"/>
    <property type="match status" value="1"/>
</dbReference>
<dbReference type="GO" id="GO:0003755">
    <property type="term" value="F:peptidyl-prolyl cis-trans isomerase activity"/>
    <property type="evidence" value="ECO:0007669"/>
    <property type="project" value="UniProtKB-KW"/>
</dbReference>
<dbReference type="Pfam" id="PF04564">
    <property type="entry name" value="U-box"/>
    <property type="match status" value="1"/>
</dbReference>
<dbReference type="Gene3D" id="3.30.40.10">
    <property type="entry name" value="Zinc/RING finger domain, C3HC4 (zinc finger)"/>
    <property type="match status" value="1"/>
</dbReference>
<evidence type="ECO:0000259" key="6">
    <source>
        <dbReference type="PROSITE" id="PS51698"/>
    </source>
</evidence>
<dbReference type="PROSITE" id="PS51698">
    <property type="entry name" value="U_BOX"/>
    <property type="match status" value="1"/>
</dbReference>
<dbReference type="GO" id="GO:0051087">
    <property type="term" value="F:protein-folding chaperone binding"/>
    <property type="evidence" value="ECO:0007669"/>
    <property type="project" value="TreeGrafter"/>
</dbReference>
<dbReference type="PANTHER" id="PTHR46803:SF2">
    <property type="entry name" value="E3 UBIQUITIN-PROTEIN LIGASE CHIP"/>
    <property type="match status" value="1"/>
</dbReference>
<evidence type="ECO:0000256" key="1">
    <source>
        <dbReference type="ARBA" id="ARBA00000900"/>
    </source>
</evidence>
<dbReference type="SUPFAM" id="SSF48452">
    <property type="entry name" value="TPR-like"/>
    <property type="match status" value="1"/>
</dbReference>
<dbReference type="GO" id="GO:0006515">
    <property type="term" value="P:protein quality control for misfolded or incompletely synthesized proteins"/>
    <property type="evidence" value="ECO:0007669"/>
    <property type="project" value="TreeGrafter"/>
</dbReference>
<accession>A0A8H4QBB9</accession>
<dbReference type="GO" id="GO:0045862">
    <property type="term" value="P:positive regulation of proteolysis"/>
    <property type="evidence" value="ECO:0007669"/>
    <property type="project" value="TreeGrafter"/>
</dbReference>
<reference evidence="7 8" key="1">
    <citation type="journal article" date="2020" name="G3 (Bethesda)">
        <title>Genetic Underpinnings of Host Manipulation by Ophiocordyceps as Revealed by Comparative Transcriptomics.</title>
        <authorList>
            <person name="Will I."/>
            <person name="Das B."/>
            <person name="Trinh T."/>
            <person name="Brachmann A."/>
            <person name="Ohm R.A."/>
            <person name="de Bekker C."/>
        </authorList>
    </citation>
    <scope>NUCLEOTIDE SEQUENCE [LARGE SCALE GENOMIC DNA]</scope>
    <source>
        <strain evidence="7 8">EC05</strain>
    </source>
</reference>
<protein>
    <recommendedName>
        <fullName evidence="6">U-box domain-containing protein</fullName>
    </recommendedName>
</protein>
<dbReference type="Proteomes" id="UP000562929">
    <property type="component" value="Unassembled WGS sequence"/>
</dbReference>
<dbReference type="GO" id="GO:0061630">
    <property type="term" value="F:ubiquitin protein ligase activity"/>
    <property type="evidence" value="ECO:0007669"/>
    <property type="project" value="UniProtKB-EC"/>
</dbReference>
<keyword evidence="4" id="KW-0833">Ubl conjugation pathway</keyword>
<organism evidence="7 8">
    <name type="scientific">Ophiocordyceps camponoti-floridani</name>
    <dbReference type="NCBI Taxonomy" id="2030778"/>
    <lineage>
        <taxon>Eukaryota</taxon>
        <taxon>Fungi</taxon>
        <taxon>Dikarya</taxon>
        <taxon>Ascomycota</taxon>
        <taxon>Pezizomycotina</taxon>
        <taxon>Sordariomycetes</taxon>
        <taxon>Hypocreomycetidae</taxon>
        <taxon>Hypocreales</taxon>
        <taxon>Ophiocordycipitaceae</taxon>
        <taxon>Ophiocordyceps</taxon>
    </lineage>
</organism>
<dbReference type="GO" id="GO:0043161">
    <property type="term" value="P:proteasome-mediated ubiquitin-dependent protein catabolic process"/>
    <property type="evidence" value="ECO:0007669"/>
    <property type="project" value="TreeGrafter"/>
</dbReference>
<dbReference type="GO" id="GO:0005737">
    <property type="term" value="C:cytoplasm"/>
    <property type="evidence" value="ECO:0007669"/>
    <property type="project" value="TreeGrafter"/>
</dbReference>
<evidence type="ECO:0000256" key="5">
    <source>
        <dbReference type="ARBA" id="ARBA00023110"/>
    </source>
</evidence>
<dbReference type="SUPFAM" id="SSF57850">
    <property type="entry name" value="RING/U-box"/>
    <property type="match status" value="1"/>
</dbReference>
<evidence type="ECO:0000313" key="8">
    <source>
        <dbReference type="Proteomes" id="UP000562929"/>
    </source>
</evidence>
<keyword evidence="3" id="KW-0677">Repeat</keyword>
<keyword evidence="2" id="KW-0808">Transferase</keyword>
<dbReference type="PANTHER" id="PTHR46803">
    <property type="entry name" value="E3 UBIQUITIN-PROTEIN LIGASE CHIP"/>
    <property type="match status" value="1"/>
</dbReference>
<keyword evidence="8" id="KW-1185">Reference proteome</keyword>
<dbReference type="InterPro" id="IPR011990">
    <property type="entry name" value="TPR-like_helical_dom_sf"/>
</dbReference>
<comment type="catalytic activity">
    <reaction evidence="1">
        <text>S-ubiquitinyl-[E2 ubiquitin-conjugating enzyme]-L-cysteine + [acceptor protein]-L-lysine = [E2 ubiquitin-conjugating enzyme]-L-cysteine + N(6)-ubiquitinyl-[acceptor protein]-L-lysine.</text>
        <dbReference type="EC" id="2.3.2.27"/>
    </reaction>
</comment>
<evidence type="ECO:0000256" key="4">
    <source>
        <dbReference type="ARBA" id="ARBA00022786"/>
    </source>
</evidence>
<dbReference type="GO" id="GO:0071218">
    <property type="term" value="P:cellular response to misfolded protein"/>
    <property type="evidence" value="ECO:0007669"/>
    <property type="project" value="TreeGrafter"/>
</dbReference>
<keyword evidence="5" id="KW-0697">Rotamase</keyword>
<feature type="domain" description="U-box" evidence="6">
    <location>
        <begin position="194"/>
        <end position="267"/>
    </location>
</feature>
<evidence type="ECO:0000256" key="2">
    <source>
        <dbReference type="ARBA" id="ARBA00022679"/>
    </source>
</evidence>
<gene>
    <name evidence="7" type="ORF">GQ602_002891</name>
</gene>
<dbReference type="InterPro" id="IPR013083">
    <property type="entry name" value="Znf_RING/FYVE/PHD"/>
</dbReference>
<evidence type="ECO:0000313" key="7">
    <source>
        <dbReference type="EMBL" id="KAF4592592.1"/>
    </source>
</evidence>
<evidence type="ECO:0000256" key="3">
    <source>
        <dbReference type="ARBA" id="ARBA00022737"/>
    </source>
</evidence>
<dbReference type="InterPro" id="IPR019734">
    <property type="entry name" value="TPR_rpt"/>
</dbReference>
<dbReference type="GO" id="GO:0000209">
    <property type="term" value="P:protein polyubiquitination"/>
    <property type="evidence" value="ECO:0007669"/>
    <property type="project" value="TreeGrafter"/>
</dbReference>